<keyword evidence="7" id="KW-1185">Reference proteome</keyword>
<feature type="compositionally biased region" description="Basic and acidic residues" evidence="3">
    <location>
        <begin position="552"/>
        <end position="656"/>
    </location>
</feature>
<feature type="transmembrane region" description="Helical" evidence="4">
    <location>
        <begin position="94"/>
        <end position="115"/>
    </location>
</feature>
<dbReference type="Gene3D" id="2.30.30.40">
    <property type="entry name" value="SH3 Domains"/>
    <property type="match status" value="1"/>
</dbReference>
<dbReference type="InterPro" id="IPR051037">
    <property type="entry name" value="RNAPII_TF_IWS1"/>
</dbReference>
<feature type="compositionally biased region" description="Polar residues" evidence="3">
    <location>
        <begin position="127"/>
        <end position="147"/>
    </location>
</feature>
<feature type="region of interest" description="Disordered" evidence="3">
    <location>
        <begin position="64"/>
        <end position="90"/>
    </location>
</feature>
<dbReference type="PANTHER" id="PTHR46010">
    <property type="entry name" value="PROTEIN IWS1 HOMOLOG"/>
    <property type="match status" value="1"/>
</dbReference>
<evidence type="ECO:0000313" key="7">
    <source>
        <dbReference type="Proteomes" id="UP000193920"/>
    </source>
</evidence>
<dbReference type="GO" id="GO:0005634">
    <property type="term" value="C:nucleus"/>
    <property type="evidence" value="ECO:0007669"/>
    <property type="project" value="TreeGrafter"/>
</dbReference>
<dbReference type="AlphaFoldDB" id="A0A1Y2F231"/>
<proteinExistence type="predicted"/>
<dbReference type="Proteomes" id="UP000193920">
    <property type="component" value="Unassembled WGS sequence"/>
</dbReference>
<feature type="compositionally biased region" description="Basic and acidic residues" evidence="3">
    <location>
        <begin position="455"/>
        <end position="545"/>
    </location>
</feature>
<evidence type="ECO:0000256" key="3">
    <source>
        <dbReference type="SAM" id="MobiDB-lite"/>
    </source>
</evidence>
<dbReference type="PANTHER" id="PTHR46010:SF1">
    <property type="entry name" value="PROTEIN IWS1 HOMOLOG"/>
    <property type="match status" value="1"/>
</dbReference>
<feature type="region of interest" description="Disordered" evidence="3">
    <location>
        <begin position="124"/>
        <end position="153"/>
    </location>
</feature>
<comment type="caution">
    <text evidence="6">The sequence shown here is derived from an EMBL/GenBank/DDBJ whole genome shotgun (WGS) entry which is preliminary data.</text>
</comment>
<sequence length="670" mass="77501">MDFGNQNIAVTTTTTTKGGVFDNIKDGFKDFFGGKDDQTTAITEFTTTTTTSIIETTTTTKTKAKKTKTTATKTSTSTSKPTSDSDDDSGGSGLMTYGGIALAAIVILFFIAIIVKKMNKKSNNSNIDPYQSLNRPGTIKQSSTSMYTGPVYDPSKENQYTTNDVSMGVATSVDAATLGRQQQEEMEAANAAYKTGTLPNYNSNNSAVPPVPPLPNAVPQNSMPQSYSNYNQPQQNYGNGYDQYGQPIIQQNYSNGYNQYGQPLPQQSYDNMGMNNTYNVGSNNNNPYGLQYGNNYDPNMPQISSPLALPVTSGSGVVVSATYSSSQTTSVKQPDGTVTETLDYATNSSYEVDRDYIAIYNYEPNMADELAIHVNDRIHLLEMYTDGWGYGKNVTTGQIGILPLNRLKPEEDKDNGKREPVDTLKVNNNITKRTVSMNKRPKAAETFNENESDVDDRKSEKRYSDENSRKDRRRYDDDNDNESSRKDRRRYDDDDRKSNKRNSDESNRRERRKYDDEDDDYERKRDRRRYDDDDNERRRDRRRYDDDDDYDYERRRDRRRYDDDDYERRRDRRRYDDDDERRRDRRRYDDDDYERRRDRKKYDDETLEKEEKSPLEYEQKKSYHEDNTSKSDRPHYYERKKSYHNEESSSKADIFSKNENSPKINDFADD</sequence>
<evidence type="ECO:0000256" key="2">
    <source>
        <dbReference type="PROSITE-ProRule" id="PRU00192"/>
    </source>
</evidence>
<dbReference type="PROSITE" id="PS50002">
    <property type="entry name" value="SH3"/>
    <property type="match status" value="1"/>
</dbReference>
<dbReference type="GO" id="GO:0016973">
    <property type="term" value="P:poly(A)+ mRNA export from nucleus"/>
    <property type="evidence" value="ECO:0007669"/>
    <property type="project" value="TreeGrafter"/>
</dbReference>
<feature type="domain" description="SH3" evidence="5">
    <location>
        <begin position="351"/>
        <end position="412"/>
    </location>
</feature>
<dbReference type="InterPro" id="IPR001452">
    <property type="entry name" value="SH3_domain"/>
</dbReference>
<dbReference type="OrthoDB" id="5340910at2759"/>
<dbReference type="SUPFAM" id="SSF50044">
    <property type="entry name" value="SH3-domain"/>
    <property type="match status" value="1"/>
</dbReference>
<evidence type="ECO:0000256" key="4">
    <source>
        <dbReference type="SAM" id="Phobius"/>
    </source>
</evidence>
<dbReference type="STRING" id="1754190.A0A1Y2F231"/>
<organism evidence="6 7">
    <name type="scientific">Neocallimastix californiae</name>
    <dbReference type="NCBI Taxonomy" id="1754190"/>
    <lineage>
        <taxon>Eukaryota</taxon>
        <taxon>Fungi</taxon>
        <taxon>Fungi incertae sedis</taxon>
        <taxon>Chytridiomycota</taxon>
        <taxon>Chytridiomycota incertae sedis</taxon>
        <taxon>Neocallimastigomycetes</taxon>
        <taxon>Neocallimastigales</taxon>
        <taxon>Neocallimastigaceae</taxon>
        <taxon>Neocallimastix</taxon>
    </lineage>
</organism>
<evidence type="ECO:0000259" key="5">
    <source>
        <dbReference type="PROSITE" id="PS50002"/>
    </source>
</evidence>
<dbReference type="SMART" id="SM00326">
    <property type="entry name" value="SH3"/>
    <property type="match status" value="1"/>
</dbReference>
<dbReference type="Pfam" id="PF00018">
    <property type="entry name" value="SH3_1"/>
    <property type="match status" value="1"/>
</dbReference>
<protein>
    <recommendedName>
        <fullName evidence="5">SH3 domain-containing protein</fullName>
    </recommendedName>
</protein>
<keyword evidence="1 2" id="KW-0728">SH3 domain</keyword>
<feature type="compositionally biased region" description="Basic and acidic residues" evidence="3">
    <location>
        <begin position="408"/>
        <end position="422"/>
    </location>
</feature>
<name>A0A1Y2F231_9FUNG</name>
<feature type="region of interest" description="Disordered" evidence="3">
    <location>
        <begin position="408"/>
        <end position="670"/>
    </location>
</feature>
<dbReference type="EMBL" id="MCOG01000018">
    <property type="protein sequence ID" value="ORY77930.1"/>
    <property type="molecule type" value="Genomic_DNA"/>
</dbReference>
<feature type="compositionally biased region" description="Low complexity" evidence="3">
    <location>
        <begin position="69"/>
        <end position="82"/>
    </location>
</feature>
<reference evidence="6 7" key="1">
    <citation type="submission" date="2016-08" db="EMBL/GenBank/DDBJ databases">
        <title>A Parts List for Fungal Cellulosomes Revealed by Comparative Genomics.</title>
        <authorList>
            <consortium name="DOE Joint Genome Institute"/>
            <person name="Haitjema C.H."/>
            <person name="Gilmore S.P."/>
            <person name="Henske J.K."/>
            <person name="Solomon K.V."/>
            <person name="De Groot R."/>
            <person name="Kuo A."/>
            <person name="Mondo S.J."/>
            <person name="Salamov A.A."/>
            <person name="Labutti K."/>
            <person name="Zhao Z."/>
            <person name="Chiniquy J."/>
            <person name="Barry K."/>
            <person name="Brewer H.M."/>
            <person name="Purvine S.O."/>
            <person name="Wright A.T."/>
            <person name="Boxma B."/>
            <person name="Van Alen T."/>
            <person name="Hackstein J.H."/>
            <person name="Baker S.E."/>
            <person name="Grigoriev I.V."/>
            <person name="O'Malley M.A."/>
        </authorList>
    </citation>
    <scope>NUCLEOTIDE SEQUENCE [LARGE SCALE GENOMIC DNA]</scope>
    <source>
        <strain evidence="6 7">G1</strain>
    </source>
</reference>
<evidence type="ECO:0000313" key="6">
    <source>
        <dbReference type="EMBL" id="ORY77930.1"/>
    </source>
</evidence>
<accession>A0A1Y2F231</accession>
<feature type="compositionally biased region" description="Polar residues" evidence="3">
    <location>
        <begin position="425"/>
        <end position="437"/>
    </location>
</feature>
<keyword evidence="4" id="KW-0472">Membrane</keyword>
<gene>
    <name evidence="6" type="ORF">LY90DRAFT_501253</name>
</gene>
<dbReference type="CDD" id="cd00174">
    <property type="entry name" value="SH3"/>
    <property type="match status" value="1"/>
</dbReference>
<keyword evidence="4" id="KW-0812">Transmembrane</keyword>
<dbReference type="InterPro" id="IPR036028">
    <property type="entry name" value="SH3-like_dom_sf"/>
</dbReference>
<evidence type="ECO:0000256" key="1">
    <source>
        <dbReference type="ARBA" id="ARBA00022443"/>
    </source>
</evidence>
<keyword evidence="4" id="KW-1133">Transmembrane helix</keyword>